<dbReference type="GO" id="GO:0003995">
    <property type="term" value="F:acyl-CoA dehydrogenase activity"/>
    <property type="evidence" value="ECO:0007669"/>
    <property type="project" value="InterPro"/>
</dbReference>
<dbReference type="SUPFAM" id="SSF53720">
    <property type="entry name" value="ALDH-like"/>
    <property type="match status" value="1"/>
</dbReference>
<dbReference type="RefSeq" id="WP_048689714.1">
    <property type="nucleotide sequence ID" value="NZ_KQ130483.1"/>
</dbReference>
<organism evidence="2 3">
    <name type="scientific">Catenovulum maritimum</name>
    <dbReference type="NCBI Taxonomy" id="1513271"/>
    <lineage>
        <taxon>Bacteria</taxon>
        <taxon>Pseudomonadati</taxon>
        <taxon>Pseudomonadota</taxon>
        <taxon>Gammaproteobacteria</taxon>
        <taxon>Alteromonadales</taxon>
        <taxon>Alteromonadaceae</taxon>
        <taxon>Catenovulum</taxon>
    </lineage>
</organism>
<dbReference type="EMBL" id="LAZL01000003">
    <property type="protein sequence ID" value="KMT66606.1"/>
    <property type="molecule type" value="Genomic_DNA"/>
</dbReference>
<dbReference type="AlphaFoldDB" id="A0A0J8JPM7"/>
<sequence>MTHSLKFNELVNWHIKLTDAEKLTPWSDDLIDAVSGLADFIFKQLELRQYPEIIALAFWFRKTHLTEIKARVSSNPKICNDLNKDKLGQIFHIAPANVDTVFLYSALISVLSGNQNIVRISERSGDTTRLLIEVIKAYFNTELGKALKPYLAVVEYSALQSQVTTQFSQWCDMRVIWGGDNAIAAISDIAAETKQICFPDRYSVALMQLTAKTDISAVANAFLTDVLPFNQQACSSPKAIYWYKTKTDIQQQFWQKIQTLLTQAKHKLTISNKVEQHVLLQKLAMEYGLELADNSGKSFAKIQTIGPIGRTKVKKLTADMLISHTGNGLVLETDINELQAIEASQKLQTIVSNQTQLLDKLNLGLRKTDLGKALEFDTDWDGVDLLEAFNANDRI</sequence>
<evidence type="ECO:0008006" key="4">
    <source>
        <dbReference type="Google" id="ProtNLM"/>
    </source>
</evidence>
<name>A0A0J8JPM7_9ALTE</name>
<gene>
    <name evidence="2" type="ORF">XM47_03500</name>
</gene>
<evidence type="ECO:0000256" key="1">
    <source>
        <dbReference type="ARBA" id="ARBA00022857"/>
    </source>
</evidence>
<accession>A0A0J8JPM7</accession>
<keyword evidence="1" id="KW-0521">NADP</keyword>
<dbReference type="STRING" id="1513271.XM47_03500"/>
<proteinExistence type="predicted"/>
<dbReference type="Proteomes" id="UP000037600">
    <property type="component" value="Unassembled WGS sequence"/>
</dbReference>
<evidence type="ECO:0000313" key="2">
    <source>
        <dbReference type="EMBL" id="KMT66606.1"/>
    </source>
</evidence>
<reference evidence="2 3" key="1">
    <citation type="submission" date="2015-04" db="EMBL/GenBank/DDBJ databases">
        <title>Draft Genome Sequence of the Novel Agar-Digesting Marine Bacterium Q1.</title>
        <authorList>
            <person name="Li Y."/>
            <person name="Li D."/>
            <person name="Chen G."/>
            <person name="Du Z."/>
        </authorList>
    </citation>
    <scope>NUCLEOTIDE SEQUENCE [LARGE SCALE GENOMIC DNA]</scope>
    <source>
        <strain evidence="2 3">Q1</strain>
    </source>
</reference>
<comment type="caution">
    <text evidence="2">The sequence shown here is derived from an EMBL/GenBank/DDBJ whole genome shotgun (WGS) entry which is preliminary data.</text>
</comment>
<dbReference type="InterPro" id="IPR008670">
    <property type="entry name" value="CoA_reduct_LuxC"/>
</dbReference>
<dbReference type="OrthoDB" id="580775at2"/>
<protein>
    <recommendedName>
        <fullName evidence="4">Long-chain-fatty-acyl-CoA reductase</fullName>
    </recommendedName>
</protein>
<dbReference type="GO" id="GO:0008218">
    <property type="term" value="P:bioluminescence"/>
    <property type="evidence" value="ECO:0007669"/>
    <property type="project" value="InterPro"/>
</dbReference>
<evidence type="ECO:0000313" key="3">
    <source>
        <dbReference type="Proteomes" id="UP000037600"/>
    </source>
</evidence>
<dbReference type="Pfam" id="PF05893">
    <property type="entry name" value="LuxC"/>
    <property type="match status" value="1"/>
</dbReference>
<keyword evidence="3" id="KW-1185">Reference proteome</keyword>
<dbReference type="InterPro" id="IPR016161">
    <property type="entry name" value="Ald_DH/histidinol_DH"/>
</dbReference>